<dbReference type="Gene3D" id="3.30.160.60">
    <property type="entry name" value="Classic Zinc Finger"/>
    <property type="match status" value="1"/>
</dbReference>
<accession>A0A485NB70</accession>
<feature type="domain" description="B30.2/SPRY" evidence="7">
    <location>
        <begin position="277"/>
        <end position="469"/>
    </location>
</feature>
<dbReference type="PRINTS" id="PR01407">
    <property type="entry name" value="BUTYPHLNCDUF"/>
</dbReference>
<evidence type="ECO:0000256" key="1">
    <source>
        <dbReference type="ARBA" id="ARBA00022723"/>
    </source>
</evidence>
<evidence type="ECO:0000259" key="6">
    <source>
        <dbReference type="PROSITE" id="PS50119"/>
    </source>
</evidence>
<dbReference type="Gene3D" id="2.60.120.920">
    <property type="match status" value="1"/>
</dbReference>
<dbReference type="Pfam" id="PF00622">
    <property type="entry name" value="SPRY"/>
    <property type="match status" value="1"/>
</dbReference>
<evidence type="ECO:0000256" key="4">
    <source>
        <dbReference type="PROSITE-ProRule" id="PRU00024"/>
    </source>
</evidence>
<dbReference type="SMART" id="SM00184">
    <property type="entry name" value="RING"/>
    <property type="match status" value="1"/>
</dbReference>
<evidence type="ECO:0000259" key="5">
    <source>
        <dbReference type="PROSITE" id="PS50089"/>
    </source>
</evidence>
<dbReference type="CDD" id="cd15829">
    <property type="entry name" value="SPRY_PRY_TRIM75"/>
    <property type="match status" value="1"/>
</dbReference>
<dbReference type="SMART" id="SM00449">
    <property type="entry name" value="SPRY"/>
    <property type="match status" value="1"/>
</dbReference>
<evidence type="ECO:0000259" key="7">
    <source>
        <dbReference type="PROSITE" id="PS50188"/>
    </source>
</evidence>
<dbReference type="EMBL" id="CAAGRJ010012360">
    <property type="protein sequence ID" value="VFV29116.1"/>
    <property type="molecule type" value="Genomic_DNA"/>
</dbReference>
<dbReference type="Proteomes" id="UP000386466">
    <property type="component" value="Unassembled WGS sequence"/>
</dbReference>
<dbReference type="PANTHER" id="PTHR24103">
    <property type="entry name" value="E3 UBIQUITIN-PROTEIN LIGASE TRIM"/>
    <property type="match status" value="1"/>
</dbReference>
<feature type="domain" description="RING-type" evidence="5">
    <location>
        <begin position="16"/>
        <end position="57"/>
    </location>
</feature>
<sequence length="470" mass="53574">MAASSALAGLQAQANCPICLDYLRDPVTTECGHNFCRCCIRQSWADLSDSFPCPVCRHPGRERHLRSNAQLGRVIDIAKLLHISRSKRKRRDERHLCEKHNRVLTLFCEEDLQVLCPACVRLPDHRGHRVRPAEEAASQHRQRLGSYVEPLKRQLAVMRQLVATQDRRLLELGEQVQCQRQKLASEFEHLNRCVDRQQEAVLSRLAEEEKDIQQKLCANITAFSDHVSTLRGLLKEVAERSVMSEVKLLTDLGGVCGRCEHQEPPALYSFQLRREGCSLPPQYLALQKIIQRFRREVTLDPETAHPHLLVSEDRMSVTFVRERPSVPQHPKRLLTDPVVLGSEGFDGGRHYWEVQLGDKSEWAVGVCEDPLSWKGRRPLSGQNRRWTVQLQDGAYVAQGAVPVTLVLKEKPRGVGVYLDYELGEISFYSLNDRSHIHSFTDAFSEVLKPYFCVGRDPKPLTMCAVRDLEG</sequence>
<keyword evidence="1" id="KW-0479">Metal-binding</keyword>
<dbReference type="InterPro" id="IPR013083">
    <property type="entry name" value="Znf_RING/FYVE/PHD"/>
</dbReference>
<reference evidence="8 9" key="1">
    <citation type="submission" date="2019-01" db="EMBL/GenBank/DDBJ databases">
        <authorList>
            <person name="Alioto T."/>
            <person name="Alioto T."/>
        </authorList>
    </citation>
    <scope>NUCLEOTIDE SEQUENCE [LARGE SCALE GENOMIC DNA]</scope>
</reference>
<evidence type="ECO:0000256" key="2">
    <source>
        <dbReference type="ARBA" id="ARBA00022771"/>
    </source>
</evidence>
<dbReference type="PROSITE" id="PS00518">
    <property type="entry name" value="ZF_RING_1"/>
    <property type="match status" value="1"/>
</dbReference>
<dbReference type="Gene3D" id="3.30.40.10">
    <property type="entry name" value="Zinc/RING finger domain, C3HC4 (zinc finger)"/>
    <property type="match status" value="1"/>
</dbReference>
<keyword evidence="3" id="KW-0862">Zinc</keyword>
<gene>
    <name evidence="8" type="ORF">LYPA_23C014310</name>
</gene>
<dbReference type="PROSITE" id="PS50119">
    <property type="entry name" value="ZF_BBOX"/>
    <property type="match status" value="1"/>
</dbReference>
<evidence type="ECO:0000256" key="3">
    <source>
        <dbReference type="ARBA" id="ARBA00022833"/>
    </source>
</evidence>
<dbReference type="Pfam" id="PF13765">
    <property type="entry name" value="PRY"/>
    <property type="match status" value="1"/>
</dbReference>
<dbReference type="SUPFAM" id="SSF57850">
    <property type="entry name" value="RING/U-box"/>
    <property type="match status" value="1"/>
</dbReference>
<dbReference type="InterPro" id="IPR003877">
    <property type="entry name" value="SPRY_dom"/>
</dbReference>
<dbReference type="SMART" id="SM00336">
    <property type="entry name" value="BBOX"/>
    <property type="match status" value="1"/>
</dbReference>
<dbReference type="InterPro" id="IPR013320">
    <property type="entry name" value="ConA-like_dom_sf"/>
</dbReference>
<protein>
    <submittedName>
        <fullName evidence="8">Tripartite motif-containing protein</fullName>
    </submittedName>
</protein>
<evidence type="ECO:0000313" key="8">
    <source>
        <dbReference type="EMBL" id="VFV29116.1"/>
    </source>
</evidence>
<organism evidence="8 9">
    <name type="scientific">Lynx pardinus</name>
    <name type="common">Iberian lynx</name>
    <name type="synonym">Felis pardina</name>
    <dbReference type="NCBI Taxonomy" id="191816"/>
    <lineage>
        <taxon>Eukaryota</taxon>
        <taxon>Metazoa</taxon>
        <taxon>Chordata</taxon>
        <taxon>Craniata</taxon>
        <taxon>Vertebrata</taxon>
        <taxon>Euteleostomi</taxon>
        <taxon>Mammalia</taxon>
        <taxon>Eutheria</taxon>
        <taxon>Laurasiatheria</taxon>
        <taxon>Carnivora</taxon>
        <taxon>Feliformia</taxon>
        <taxon>Felidae</taxon>
        <taxon>Felinae</taxon>
        <taxon>Lynx</taxon>
    </lineage>
</organism>
<dbReference type="GO" id="GO:0008270">
    <property type="term" value="F:zinc ion binding"/>
    <property type="evidence" value="ECO:0007669"/>
    <property type="project" value="UniProtKB-KW"/>
</dbReference>
<name>A0A485NB70_LYNPA</name>
<dbReference type="InterPro" id="IPR001870">
    <property type="entry name" value="B30.2/SPRY"/>
</dbReference>
<dbReference type="Pfam" id="PF00643">
    <property type="entry name" value="zf-B_box"/>
    <property type="match status" value="1"/>
</dbReference>
<evidence type="ECO:0000313" key="9">
    <source>
        <dbReference type="Proteomes" id="UP000386466"/>
    </source>
</evidence>
<dbReference type="InterPro" id="IPR017907">
    <property type="entry name" value="Znf_RING_CS"/>
</dbReference>
<dbReference type="InterPro" id="IPR006574">
    <property type="entry name" value="PRY"/>
</dbReference>
<dbReference type="InterPro" id="IPR043136">
    <property type="entry name" value="B30.2/SPRY_sf"/>
</dbReference>
<keyword evidence="2 4" id="KW-0863">Zinc-finger</keyword>
<dbReference type="SUPFAM" id="SSF57845">
    <property type="entry name" value="B-box zinc-binding domain"/>
    <property type="match status" value="1"/>
</dbReference>
<dbReference type="SUPFAM" id="SSF49899">
    <property type="entry name" value="Concanavalin A-like lectins/glucanases"/>
    <property type="match status" value="1"/>
</dbReference>
<dbReference type="FunFam" id="2.60.120.920:FF:000004">
    <property type="entry name" value="Butyrophilin subfamily 1 member A1"/>
    <property type="match status" value="1"/>
</dbReference>
<dbReference type="PROSITE" id="PS50188">
    <property type="entry name" value="B302_SPRY"/>
    <property type="match status" value="1"/>
</dbReference>
<dbReference type="PROSITE" id="PS50089">
    <property type="entry name" value="ZF_RING_2"/>
    <property type="match status" value="1"/>
</dbReference>
<feature type="domain" description="B box-type" evidence="6">
    <location>
        <begin position="92"/>
        <end position="133"/>
    </location>
</feature>
<dbReference type="SMART" id="SM00589">
    <property type="entry name" value="PRY"/>
    <property type="match status" value="1"/>
</dbReference>
<dbReference type="AlphaFoldDB" id="A0A485NB70"/>
<dbReference type="InterPro" id="IPR035785">
    <property type="entry name" value="SPRY/PRY_TRIM75"/>
</dbReference>
<dbReference type="CDD" id="cd16607">
    <property type="entry name" value="RING-HC_TRIM60-like_C-IV"/>
    <property type="match status" value="1"/>
</dbReference>
<proteinExistence type="predicted"/>
<dbReference type="InterPro" id="IPR001841">
    <property type="entry name" value="Znf_RING"/>
</dbReference>
<keyword evidence="9" id="KW-1185">Reference proteome</keyword>
<dbReference type="InterPro" id="IPR000315">
    <property type="entry name" value="Znf_B-box"/>
</dbReference>
<dbReference type="InterPro" id="IPR003879">
    <property type="entry name" value="Butyrophylin_SPRY"/>
</dbReference>
<dbReference type="Pfam" id="PF15227">
    <property type="entry name" value="zf-C3HC4_4"/>
    <property type="match status" value="1"/>
</dbReference>
<dbReference type="InterPro" id="IPR050143">
    <property type="entry name" value="TRIM/RBCC"/>
</dbReference>